<evidence type="ECO:0008006" key="4">
    <source>
        <dbReference type="Google" id="ProtNLM"/>
    </source>
</evidence>
<feature type="compositionally biased region" description="Basic and acidic residues" evidence="1">
    <location>
        <begin position="93"/>
        <end position="106"/>
    </location>
</feature>
<dbReference type="AlphaFoldDB" id="A0AAD9VN56"/>
<comment type="caution">
    <text evidence="2">The sequence shown here is derived from an EMBL/GenBank/DDBJ whole genome shotgun (WGS) entry which is preliminary data.</text>
</comment>
<feature type="compositionally biased region" description="Acidic residues" evidence="1">
    <location>
        <begin position="107"/>
        <end position="122"/>
    </location>
</feature>
<evidence type="ECO:0000313" key="2">
    <source>
        <dbReference type="EMBL" id="KAK2579965.1"/>
    </source>
</evidence>
<evidence type="ECO:0000256" key="1">
    <source>
        <dbReference type="SAM" id="MobiDB-lite"/>
    </source>
</evidence>
<dbReference type="Proteomes" id="UP001258017">
    <property type="component" value="Unassembled WGS sequence"/>
</dbReference>
<feature type="region of interest" description="Disordered" evidence="1">
    <location>
        <begin position="93"/>
        <end position="136"/>
    </location>
</feature>
<gene>
    <name evidence="2" type="ORF">KPH14_007645</name>
</gene>
<dbReference type="EMBL" id="JAIFRP010000073">
    <property type="protein sequence ID" value="KAK2579965.1"/>
    <property type="molecule type" value="Genomic_DNA"/>
</dbReference>
<reference evidence="2" key="2">
    <citation type="journal article" date="2023" name="Commun. Biol.">
        <title>Intrasexual cuticular hydrocarbon dimorphism in a wasp sheds light on hydrocarbon biosynthesis genes in Hymenoptera.</title>
        <authorList>
            <person name="Moris V.C."/>
            <person name="Podsiadlowski L."/>
            <person name="Martin S."/>
            <person name="Oeyen J.P."/>
            <person name="Donath A."/>
            <person name="Petersen M."/>
            <person name="Wilbrandt J."/>
            <person name="Misof B."/>
            <person name="Liedtke D."/>
            <person name="Thamm M."/>
            <person name="Scheiner R."/>
            <person name="Schmitt T."/>
            <person name="Niehuis O."/>
        </authorList>
    </citation>
    <scope>NUCLEOTIDE SEQUENCE</scope>
    <source>
        <strain evidence="2">GBR_01_08_01A</strain>
    </source>
</reference>
<organism evidence="2 3">
    <name type="scientific">Odynerus spinipes</name>
    <dbReference type="NCBI Taxonomy" id="1348599"/>
    <lineage>
        <taxon>Eukaryota</taxon>
        <taxon>Metazoa</taxon>
        <taxon>Ecdysozoa</taxon>
        <taxon>Arthropoda</taxon>
        <taxon>Hexapoda</taxon>
        <taxon>Insecta</taxon>
        <taxon>Pterygota</taxon>
        <taxon>Neoptera</taxon>
        <taxon>Endopterygota</taxon>
        <taxon>Hymenoptera</taxon>
        <taxon>Apocrita</taxon>
        <taxon>Aculeata</taxon>
        <taxon>Vespoidea</taxon>
        <taxon>Vespidae</taxon>
        <taxon>Eumeninae</taxon>
        <taxon>Odynerus</taxon>
    </lineage>
</organism>
<proteinExistence type="predicted"/>
<sequence>MWLEYEKNATEWGWMKTNRGLEPLVTTADPAPESLLKTISCRCKKNCGKMCGCRKAGLKCSILCQKCSGETCENTVKIRELLDDDDDFDCREHNIDNPAESKHNIDTPEDENLEISEDETEDVNLAGPSSKRKKTT</sequence>
<keyword evidence="3" id="KW-1185">Reference proteome</keyword>
<accession>A0AAD9VN56</accession>
<name>A0AAD9VN56_9HYME</name>
<reference evidence="2" key="1">
    <citation type="submission" date="2021-08" db="EMBL/GenBank/DDBJ databases">
        <authorList>
            <person name="Misof B."/>
            <person name="Oliver O."/>
            <person name="Podsiadlowski L."/>
            <person name="Donath A."/>
            <person name="Peters R."/>
            <person name="Mayer C."/>
            <person name="Rust J."/>
            <person name="Gunkel S."/>
            <person name="Lesny P."/>
            <person name="Martin S."/>
            <person name="Oeyen J.P."/>
            <person name="Petersen M."/>
            <person name="Panagiotis P."/>
            <person name="Wilbrandt J."/>
            <person name="Tanja T."/>
        </authorList>
    </citation>
    <scope>NUCLEOTIDE SEQUENCE</scope>
    <source>
        <strain evidence="2">GBR_01_08_01A</strain>
        <tissue evidence="2">Thorax + abdomen</tissue>
    </source>
</reference>
<protein>
    <recommendedName>
        <fullName evidence="4">Tesmin/TSO1-like CXC domain-containing protein</fullName>
    </recommendedName>
</protein>
<evidence type="ECO:0000313" key="3">
    <source>
        <dbReference type="Proteomes" id="UP001258017"/>
    </source>
</evidence>